<keyword evidence="3" id="KW-0812">Transmembrane</keyword>
<dbReference type="InterPro" id="IPR014710">
    <property type="entry name" value="RmlC-like_jellyroll"/>
</dbReference>
<dbReference type="CDD" id="cd00038">
    <property type="entry name" value="CAP_ED"/>
    <property type="match status" value="1"/>
</dbReference>
<evidence type="ECO:0000259" key="9">
    <source>
        <dbReference type="PROSITE" id="PS50042"/>
    </source>
</evidence>
<dbReference type="PROSITE" id="PS00888">
    <property type="entry name" value="CNMP_BINDING_1"/>
    <property type="match status" value="1"/>
</dbReference>
<organism evidence="10 11">
    <name type="scientific">Mycobacterium innocens</name>
    <dbReference type="NCBI Taxonomy" id="2341083"/>
    <lineage>
        <taxon>Bacteria</taxon>
        <taxon>Bacillati</taxon>
        <taxon>Actinomycetota</taxon>
        <taxon>Actinomycetes</taxon>
        <taxon>Mycobacteriales</taxon>
        <taxon>Mycobacteriaceae</taxon>
        <taxon>Mycobacterium</taxon>
    </lineage>
</organism>
<comment type="subcellular location">
    <subcellularLocation>
        <location evidence="1">Membrane</location>
        <topology evidence="1">Multi-pass membrane protein</topology>
    </subcellularLocation>
</comment>
<protein>
    <submittedName>
        <fullName evidence="10">Cyclic nucleotide-gated potassium channel</fullName>
    </submittedName>
</protein>
<evidence type="ECO:0000313" key="11">
    <source>
        <dbReference type="Proteomes" id="UP000267289"/>
    </source>
</evidence>
<dbReference type="InterPro" id="IPR050866">
    <property type="entry name" value="CNG_cation_channel"/>
</dbReference>
<keyword evidence="2" id="KW-0813">Transport</keyword>
<evidence type="ECO:0000256" key="3">
    <source>
        <dbReference type="ARBA" id="ARBA00022692"/>
    </source>
</evidence>
<reference evidence="10 11" key="1">
    <citation type="submission" date="2018-09" db="EMBL/GenBank/DDBJ databases">
        <authorList>
            <person name="Tagini F."/>
        </authorList>
    </citation>
    <scope>NUCLEOTIDE SEQUENCE [LARGE SCALE GENOMIC DNA]</scope>
    <source>
        <strain evidence="10 11">MK13</strain>
    </source>
</reference>
<keyword evidence="4" id="KW-1133">Transmembrane helix</keyword>
<dbReference type="SUPFAM" id="SSF51206">
    <property type="entry name" value="cAMP-binding domain-like"/>
    <property type="match status" value="1"/>
</dbReference>
<feature type="domain" description="Cyclic nucleotide-binding" evidence="9">
    <location>
        <begin position="1"/>
        <end position="103"/>
    </location>
</feature>
<dbReference type="GO" id="GO:0044877">
    <property type="term" value="F:protein-containing complex binding"/>
    <property type="evidence" value="ECO:0007669"/>
    <property type="project" value="TreeGrafter"/>
</dbReference>
<dbReference type="GO" id="GO:0016020">
    <property type="term" value="C:membrane"/>
    <property type="evidence" value="ECO:0007669"/>
    <property type="project" value="UniProtKB-SubCell"/>
</dbReference>
<dbReference type="Pfam" id="PF00027">
    <property type="entry name" value="cNMP_binding"/>
    <property type="match status" value="1"/>
</dbReference>
<dbReference type="EMBL" id="UPHQ01000006">
    <property type="protein sequence ID" value="VBA32544.1"/>
    <property type="molecule type" value="Genomic_DNA"/>
</dbReference>
<dbReference type="PROSITE" id="PS50042">
    <property type="entry name" value="CNMP_BINDING_3"/>
    <property type="match status" value="1"/>
</dbReference>
<dbReference type="AlphaFoldDB" id="A0A498PQW6"/>
<keyword evidence="7" id="KW-1071">Ligand-gated ion channel</keyword>
<gene>
    <name evidence="10" type="ORF">LAUMK13_00093</name>
</gene>
<dbReference type="Proteomes" id="UP000267289">
    <property type="component" value="Unassembled WGS sequence"/>
</dbReference>
<evidence type="ECO:0000256" key="8">
    <source>
        <dbReference type="ARBA" id="ARBA00023303"/>
    </source>
</evidence>
<evidence type="ECO:0000256" key="1">
    <source>
        <dbReference type="ARBA" id="ARBA00004141"/>
    </source>
</evidence>
<dbReference type="InterPro" id="IPR018488">
    <property type="entry name" value="cNMP-bd_CS"/>
</dbReference>
<evidence type="ECO:0000256" key="7">
    <source>
        <dbReference type="ARBA" id="ARBA00023286"/>
    </source>
</evidence>
<keyword evidence="8 10" id="KW-0407">Ion channel</keyword>
<evidence type="ECO:0000313" key="10">
    <source>
        <dbReference type="EMBL" id="VBA32544.1"/>
    </source>
</evidence>
<keyword evidence="11" id="KW-1185">Reference proteome</keyword>
<dbReference type="InterPro" id="IPR000595">
    <property type="entry name" value="cNMP-bd_dom"/>
</dbReference>
<dbReference type="GO" id="GO:0005221">
    <property type="term" value="F:intracellularly cyclic nucleotide-activated monoatomic cation channel activity"/>
    <property type="evidence" value="ECO:0007669"/>
    <property type="project" value="InterPro"/>
</dbReference>
<dbReference type="Gene3D" id="2.60.120.10">
    <property type="entry name" value="Jelly Rolls"/>
    <property type="match status" value="1"/>
</dbReference>
<dbReference type="InterPro" id="IPR018490">
    <property type="entry name" value="cNMP-bd_dom_sf"/>
</dbReference>
<dbReference type="RefSeq" id="WP_075542055.1">
    <property type="nucleotide sequence ID" value="NZ_UPHQ01000006.1"/>
</dbReference>
<keyword evidence="6" id="KW-0472">Membrane</keyword>
<proteinExistence type="predicted"/>
<evidence type="ECO:0000256" key="5">
    <source>
        <dbReference type="ARBA" id="ARBA00023065"/>
    </source>
</evidence>
<sequence length="130" mass="14180">MLSLRTQTYPPGVPVVTEGETGNEIFFVVDGAVESSNNRQSLWTMGKGTFFGGRSLIVEEPRLVTVRTIAECRLAVLEKATFLRILRDQPQVNRRVAAQIEALTRFGLASAGRVPSRRLYSGSTVATAAP</sequence>
<dbReference type="PANTHER" id="PTHR45638:SF11">
    <property type="entry name" value="CYCLIC NUCLEOTIDE-GATED CATION CHANNEL SUBUNIT A"/>
    <property type="match status" value="1"/>
</dbReference>
<keyword evidence="5" id="KW-0406">Ion transport</keyword>
<evidence type="ECO:0000256" key="4">
    <source>
        <dbReference type="ARBA" id="ARBA00022989"/>
    </source>
</evidence>
<accession>A0A498PQW6</accession>
<name>A0A498PQW6_9MYCO</name>
<evidence type="ECO:0000256" key="2">
    <source>
        <dbReference type="ARBA" id="ARBA00022448"/>
    </source>
</evidence>
<dbReference type="SMART" id="SM00100">
    <property type="entry name" value="cNMP"/>
    <property type="match status" value="1"/>
</dbReference>
<evidence type="ECO:0000256" key="6">
    <source>
        <dbReference type="ARBA" id="ARBA00023136"/>
    </source>
</evidence>
<dbReference type="PANTHER" id="PTHR45638">
    <property type="entry name" value="CYCLIC NUCLEOTIDE-GATED CATION CHANNEL SUBUNIT A"/>
    <property type="match status" value="1"/>
</dbReference>